<evidence type="ECO:0000256" key="1">
    <source>
        <dbReference type="SAM" id="MobiDB-lite"/>
    </source>
</evidence>
<feature type="compositionally biased region" description="Low complexity" evidence="1">
    <location>
        <begin position="19"/>
        <end position="31"/>
    </location>
</feature>
<dbReference type="AlphaFoldDB" id="A0AAD2FUM8"/>
<name>A0AAD2FUM8_9STRA</name>
<proteinExistence type="predicted"/>
<feature type="compositionally biased region" description="Polar residues" evidence="1">
    <location>
        <begin position="1"/>
        <end position="12"/>
    </location>
</feature>
<gene>
    <name evidence="2" type="ORF">CYCCA115_LOCUS14502</name>
</gene>
<accession>A0AAD2FUM8</accession>
<evidence type="ECO:0000313" key="3">
    <source>
        <dbReference type="Proteomes" id="UP001295423"/>
    </source>
</evidence>
<comment type="caution">
    <text evidence="2">The sequence shown here is derived from an EMBL/GenBank/DDBJ whole genome shotgun (WGS) entry which is preliminary data.</text>
</comment>
<dbReference type="EMBL" id="CAKOGP040001847">
    <property type="protein sequence ID" value="CAJ1953904.1"/>
    <property type="molecule type" value="Genomic_DNA"/>
</dbReference>
<feature type="region of interest" description="Disordered" evidence="1">
    <location>
        <begin position="1"/>
        <end position="31"/>
    </location>
</feature>
<evidence type="ECO:0000313" key="2">
    <source>
        <dbReference type="EMBL" id="CAJ1953904.1"/>
    </source>
</evidence>
<keyword evidence="3" id="KW-1185">Reference proteome</keyword>
<reference evidence="2" key="1">
    <citation type="submission" date="2023-08" db="EMBL/GenBank/DDBJ databases">
        <authorList>
            <person name="Audoor S."/>
            <person name="Bilcke G."/>
        </authorList>
    </citation>
    <scope>NUCLEOTIDE SEQUENCE</scope>
</reference>
<sequence length="159" mass="18209">MLSSRRTMGTSKSLDSRPRFFSSSSDSSNRTESRLGTWLIRLGWGLLGLVAVDQVLQYKQEQESKERMKMLVDMQQEANEMNQPEWDNSLPTLFQCKIAHVEPSLDGTKMLANIRIGDVVEIVEAKVGPNEAYHLCRRPAQGRRPESMGWYPVEFMEDL</sequence>
<dbReference type="Proteomes" id="UP001295423">
    <property type="component" value="Unassembled WGS sequence"/>
</dbReference>
<protein>
    <submittedName>
        <fullName evidence="2">Uncharacterized protein</fullName>
    </submittedName>
</protein>
<organism evidence="2 3">
    <name type="scientific">Cylindrotheca closterium</name>
    <dbReference type="NCBI Taxonomy" id="2856"/>
    <lineage>
        <taxon>Eukaryota</taxon>
        <taxon>Sar</taxon>
        <taxon>Stramenopiles</taxon>
        <taxon>Ochrophyta</taxon>
        <taxon>Bacillariophyta</taxon>
        <taxon>Bacillariophyceae</taxon>
        <taxon>Bacillariophycidae</taxon>
        <taxon>Bacillariales</taxon>
        <taxon>Bacillariaceae</taxon>
        <taxon>Cylindrotheca</taxon>
    </lineage>
</organism>